<dbReference type="NCBIfam" id="TIGR03399">
    <property type="entry name" value="RNA_3prim_cycl"/>
    <property type="match status" value="1"/>
</dbReference>
<accession>A0ABM1AB62</accession>
<dbReference type="PANTHER" id="PTHR11096">
    <property type="entry name" value="RNA 3' TERMINAL PHOSPHATE CYCLASE"/>
    <property type="match status" value="1"/>
</dbReference>
<protein>
    <recommendedName>
        <fullName evidence="3">RNA 3'-terminal phosphate cyclase</fullName>
        <ecNumber evidence="2">6.5.1.4</ecNumber>
    </recommendedName>
</protein>
<evidence type="ECO:0000256" key="3">
    <source>
        <dbReference type="ARBA" id="ARBA00021428"/>
    </source>
</evidence>
<dbReference type="InterPro" id="IPR037136">
    <property type="entry name" value="RNA3'_phos_cyclase_dom_sf"/>
</dbReference>
<evidence type="ECO:0000259" key="7">
    <source>
        <dbReference type="Pfam" id="PF01137"/>
    </source>
</evidence>
<comment type="similarity">
    <text evidence="1">Belongs to the RNA 3'-terminal cyclase family. Type 1 subfamily.</text>
</comment>
<evidence type="ECO:0000256" key="4">
    <source>
        <dbReference type="ARBA" id="ARBA00022598"/>
    </source>
</evidence>
<dbReference type="InterPro" id="IPR017770">
    <property type="entry name" value="RNA3'_term_phos_cyc_type_1"/>
</dbReference>
<dbReference type="GeneID" id="101864340"/>
<keyword evidence="5" id="KW-0547">Nucleotide-binding</keyword>
<dbReference type="SUPFAM" id="SSF52913">
    <property type="entry name" value="RNA 3'-terminal phosphate cyclase, RPTC, insert domain"/>
    <property type="match status" value="1"/>
</dbReference>
<evidence type="ECO:0000313" key="9">
    <source>
        <dbReference type="Proteomes" id="UP000694888"/>
    </source>
</evidence>
<gene>
    <name evidence="10" type="primary">LOC101864340</name>
</gene>
<sequence>MATQTDAIAVIPKERPQGTYDDQGRLLIDGSLLEGGGQILRNAAALSCILGIPIKVINIRAGRQKPGLRPQHMTGLDLVSRLCGGRLDGCVVGSCQVTFDPGQIGQGEFVADTKTAGSICLLMQAAVPCLLFSPVPCRLLMKGGTNCDMAPQIDYTTMIFKPIAEKFGMQFEVDIRRRGYFPKGGGEVVVTSQPTQGLVGVPDALSLRGDLSKVYSRSFVAGNLPAHLSNKVSQTIARCVRQNFPGVSLQQDSLKEPDGAAIGSGLGTIIVAETSTGCLLGGSALGKPKTPAEDAGREASEELATAVHSGGCVDEHLQDQLILLMALAQGQTRVLCGPITLHTQTAIHIARLMTKAEFSLEVVDESKGTMMLTCEGIGHQNPYLSS</sequence>
<reference evidence="10" key="1">
    <citation type="submission" date="2025-08" db="UniProtKB">
        <authorList>
            <consortium name="RefSeq"/>
        </authorList>
    </citation>
    <scope>IDENTIFICATION</scope>
</reference>
<feature type="domain" description="RNA 3'-terminal phosphate cyclase" evidence="7">
    <location>
        <begin position="33"/>
        <end position="359"/>
    </location>
</feature>
<dbReference type="InterPro" id="IPR023797">
    <property type="entry name" value="RNA3'_phos_cyclase_dom"/>
</dbReference>
<dbReference type="Gene3D" id="3.30.360.20">
    <property type="entry name" value="RNA 3'-terminal phosphate cyclase, insert domain"/>
    <property type="match status" value="1"/>
</dbReference>
<keyword evidence="4" id="KW-0436">Ligase</keyword>
<dbReference type="InterPro" id="IPR000228">
    <property type="entry name" value="RNA3'_term_phos_cyc"/>
</dbReference>
<dbReference type="Proteomes" id="UP000694888">
    <property type="component" value="Unplaced"/>
</dbReference>
<comment type="catalytic activity">
    <reaction evidence="6">
        <text>a 3'-end 3'-phospho-ribonucleotide-RNA + ATP = a 3'-end 2',3'-cyclophospho-ribonucleotide-RNA + AMP + diphosphate</text>
        <dbReference type="Rhea" id="RHEA:23976"/>
        <dbReference type="Rhea" id="RHEA-COMP:10463"/>
        <dbReference type="Rhea" id="RHEA-COMP:10464"/>
        <dbReference type="ChEBI" id="CHEBI:30616"/>
        <dbReference type="ChEBI" id="CHEBI:33019"/>
        <dbReference type="ChEBI" id="CHEBI:83062"/>
        <dbReference type="ChEBI" id="CHEBI:83064"/>
        <dbReference type="ChEBI" id="CHEBI:456215"/>
        <dbReference type="EC" id="6.5.1.4"/>
    </reaction>
</comment>
<keyword evidence="9" id="KW-1185">Reference proteome</keyword>
<dbReference type="InterPro" id="IPR013791">
    <property type="entry name" value="RNA3'-term_phos_cycl_insert"/>
</dbReference>
<proteinExistence type="inferred from homology"/>
<dbReference type="SUPFAM" id="SSF55205">
    <property type="entry name" value="EPT/RTPC-like"/>
    <property type="match status" value="1"/>
</dbReference>
<evidence type="ECO:0000256" key="2">
    <source>
        <dbReference type="ARBA" id="ARBA00012725"/>
    </source>
</evidence>
<dbReference type="InterPro" id="IPR020719">
    <property type="entry name" value="RNA3'_term_phos_cycl-like_CS"/>
</dbReference>
<dbReference type="Gene3D" id="3.65.10.20">
    <property type="entry name" value="RNA 3'-terminal phosphate cyclase domain"/>
    <property type="match status" value="1"/>
</dbReference>
<dbReference type="PANTHER" id="PTHR11096:SF0">
    <property type="entry name" value="RNA 3'-TERMINAL PHOSPHATE CYCLASE"/>
    <property type="match status" value="1"/>
</dbReference>
<evidence type="ECO:0000313" key="10">
    <source>
        <dbReference type="RefSeq" id="XP_012944354.1"/>
    </source>
</evidence>
<dbReference type="Pfam" id="PF01137">
    <property type="entry name" value="RTC"/>
    <property type="match status" value="1"/>
</dbReference>
<dbReference type="InterPro" id="IPR036553">
    <property type="entry name" value="RPTC_insert"/>
</dbReference>
<evidence type="ECO:0000256" key="5">
    <source>
        <dbReference type="ARBA" id="ARBA00022741"/>
    </source>
</evidence>
<dbReference type="HAMAP" id="MF_00200">
    <property type="entry name" value="RTC"/>
    <property type="match status" value="1"/>
</dbReference>
<dbReference type="Pfam" id="PF05189">
    <property type="entry name" value="RTC_insert"/>
    <property type="match status" value="1"/>
</dbReference>
<dbReference type="PIRSF" id="PIRSF005378">
    <property type="entry name" value="RNA3'_term_phos_cycl_euk"/>
    <property type="match status" value="1"/>
</dbReference>
<dbReference type="InterPro" id="IPR013792">
    <property type="entry name" value="RNA3'P_cycl/enolpyr_Trfase_a/b"/>
</dbReference>
<evidence type="ECO:0000256" key="1">
    <source>
        <dbReference type="ARBA" id="ARBA00009206"/>
    </source>
</evidence>
<evidence type="ECO:0000256" key="6">
    <source>
        <dbReference type="ARBA" id="ARBA00024481"/>
    </source>
</evidence>
<feature type="domain" description="RNA 3'-terminal phosphate cyclase insert" evidence="8">
    <location>
        <begin position="208"/>
        <end position="305"/>
    </location>
</feature>
<evidence type="ECO:0000259" key="8">
    <source>
        <dbReference type="Pfam" id="PF05189"/>
    </source>
</evidence>
<name>A0ABM1AB62_APLCA</name>
<dbReference type="PROSITE" id="PS01287">
    <property type="entry name" value="RTC"/>
    <property type="match status" value="1"/>
</dbReference>
<dbReference type="RefSeq" id="XP_012944354.1">
    <property type="nucleotide sequence ID" value="XM_013088900.2"/>
</dbReference>
<dbReference type="EC" id="6.5.1.4" evidence="2"/>
<organism evidence="9 10">
    <name type="scientific">Aplysia californica</name>
    <name type="common">California sea hare</name>
    <dbReference type="NCBI Taxonomy" id="6500"/>
    <lineage>
        <taxon>Eukaryota</taxon>
        <taxon>Metazoa</taxon>
        <taxon>Spiralia</taxon>
        <taxon>Lophotrochozoa</taxon>
        <taxon>Mollusca</taxon>
        <taxon>Gastropoda</taxon>
        <taxon>Heterobranchia</taxon>
        <taxon>Euthyneura</taxon>
        <taxon>Tectipleura</taxon>
        <taxon>Aplysiida</taxon>
        <taxon>Aplysioidea</taxon>
        <taxon>Aplysiidae</taxon>
        <taxon>Aplysia</taxon>
    </lineage>
</organism>